<dbReference type="GO" id="GO:0000981">
    <property type="term" value="F:DNA-binding transcription factor activity, RNA polymerase II-specific"/>
    <property type="evidence" value="ECO:0007669"/>
    <property type="project" value="TreeGrafter"/>
</dbReference>
<dbReference type="FunFam" id="3.30.160.60:FF:002343">
    <property type="entry name" value="Zinc finger protein 33A"/>
    <property type="match status" value="4"/>
</dbReference>
<dbReference type="InterPro" id="IPR013087">
    <property type="entry name" value="Znf_C2H2_type"/>
</dbReference>
<dbReference type="Proteomes" id="UP000677054">
    <property type="component" value="Unassembled WGS sequence"/>
</dbReference>
<accession>A0A7R9ACS6</accession>
<evidence type="ECO:0000256" key="5">
    <source>
        <dbReference type="PROSITE-ProRule" id="PRU00042"/>
    </source>
</evidence>
<feature type="domain" description="C2H2-type" evidence="6">
    <location>
        <begin position="135"/>
        <end position="162"/>
    </location>
</feature>
<evidence type="ECO:0000259" key="6">
    <source>
        <dbReference type="PROSITE" id="PS50157"/>
    </source>
</evidence>
<keyword evidence="2" id="KW-0677">Repeat</keyword>
<feature type="domain" description="C2H2-type" evidence="6">
    <location>
        <begin position="1"/>
        <end position="26"/>
    </location>
</feature>
<dbReference type="AlphaFoldDB" id="A0A7R9ACS6"/>
<feature type="domain" description="C2H2-type" evidence="6">
    <location>
        <begin position="260"/>
        <end position="287"/>
    </location>
</feature>
<feature type="domain" description="C2H2-type" evidence="6">
    <location>
        <begin position="288"/>
        <end position="309"/>
    </location>
</feature>
<dbReference type="PANTHER" id="PTHR24408">
    <property type="entry name" value="ZINC FINGER PROTEIN"/>
    <property type="match status" value="1"/>
</dbReference>
<keyword evidence="1" id="KW-0479">Metal-binding</keyword>
<gene>
    <name evidence="7" type="ORF">DSTB1V02_LOCUS11458</name>
</gene>
<dbReference type="FunFam" id="3.30.160.60:FF:000446">
    <property type="entry name" value="Zinc finger protein"/>
    <property type="match status" value="2"/>
</dbReference>
<feature type="domain" description="C2H2-type" evidence="6">
    <location>
        <begin position="163"/>
        <end position="185"/>
    </location>
</feature>
<dbReference type="OrthoDB" id="6331701at2759"/>
<sequence>CELCGYSSAVKANTRRHVRGHVGDRPHRCEACGMGFSRKDILARHMTVAADAEFTWSGKTQGSPLLHFCRLCDYRSTRRTDLARHVRTHTGVRPYDCGECGRRFTQKANLTRHLTVAADMEFGWSGKTWGNIRLHFCRLCDYRSPKKADVARHVRTHTGARPYTCEDCRKSFCQKAHLTRHRISHLNLLQIHFCELCGYSSAVKANTRRHVRGHVGDRPHRCEACGMGFSRKDILSRHMTVAADAEFTWSGKTQGSPLLHFCRLCDYRSTRRTDLARHVRTHTGVRPYDCGECGRRFTQKANLTRHLTVAADMEFGWSGKTWGNIRLHFCRLCDYRSPKKADVARHVRTHTGARPYTCEDCRKSFCQKAHLTRHRISHLNLL</sequence>
<proteinExistence type="predicted"/>
<keyword evidence="3 5" id="KW-0863">Zinc-finger</keyword>
<dbReference type="GO" id="GO:0008270">
    <property type="term" value="F:zinc ion binding"/>
    <property type="evidence" value="ECO:0007669"/>
    <property type="project" value="UniProtKB-KW"/>
</dbReference>
<keyword evidence="8" id="KW-1185">Reference proteome</keyword>
<dbReference type="InterPro" id="IPR036236">
    <property type="entry name" value="Znf_C2H2_sf"/>
</dbReference>
<dbReference type="GO" id="GO:0043565">
    <property type="term" value="F:sequence-specific DNA binding"/>
    <property type="evidence" value="ECO:0007669"/>
    <property type="project" value="TreeGrafter"/>
</dbReference>
<evidence type="ECO:0000256" key="1">
    <source>
        <dbReference type="ARBA" id="ARBA00022723"/>
    </source>
</evidence>
<keyword evidence="4" id="KW-0862">Zinc</keyword>
<feature type="non-terminal residue" evidence="7">
    <location>
        <position position="1"/>
    </location>
</feature>
<feature type="domain" description="C2H2-type" evidence="6">
    <location>
        <begin position="220"/>
        <end position="241"/>
    </location>
</feature>
<reference evidence="7" key="1">
    <citation type="submission" date="2020-11" db="EMBL/GenBank/DDBJ databases">
        <authorList>
            <person name="Tran Van P."/>
        </authorList>
    </citation>
    <scope>NUCLEOTIDE SEQUENCE</scope>
</reference>
<dbReference type="PROSITE" id="PS50157">
    <property type="entry name" value="ZINC_FINGER_C2H2_2"/>
    <property type="match status" value="12"/>
</dbReference>
<protein>
    <recommendedName>
        <fullName evidence="6">C2H2-type domain-containing protein</fullName>
    </recommendedName>
</protein>
<evidence type="ECO:0000256" key="4">
    <source>
        <dbReference type="ARBA" id="ARBA00022833"/>
    </source>
</evidence>
<dbReference type="Gene3D" id="3.30.160.60">
    <property type="entry name" value="Classic Zinc Finger"/>
    <property type="match status" value="8"/>
</dbReference>
<dbReference type="PANTHER" id="PTHR24408:SF25">
    <property type="entry name" value="ZINC FINGER Y-CHROMOSOMAL PROTEIN"/>
    <property type="match status" value="1"/>
</dbReference>
<dbReference type="SUPFAM" id="SSF57667">
    <property type="entry name" value="beta-beta-alpha zinc fingers"/>
    <property type="match status" value="6"/>
</dbReference>
<feature type="domain" description="C2H2-type" evidence="6">
    <location>
        <begin position="192"/>
        <end position="219"/>
    </location>
</feature>
<feature type="domain" description="C2H2-type" evidence="6">
    <location>
        <begin position="328"/>
        <end position="355"/>
    </location>
</feature>
<dbReference type="Pfam" id="PF00096">
    <property type="entry name" value="zf-C2H2"/>
    <property type="match status" value="4"/>
</dbReference>
<evidence type="ECO:0000256" key="2">
    <source>
        <dbReference type="ARBA" id="ARBA00022737"/>
    </source>
</evidence>
<dbReference type="EMBL" id="LR903260">
    <property type="protein sequence ID" value="CAD7251696.1"/>
    <property type="molecule type" value="Genomic_DNA"/>
</dbReference>
<dbReference type="SMART" id="SM00355">
    <property type="entry name" value="ZnF_C2H2"/>
    <property type="match status" value="12"/>
</dbReference>
<dbReference type="GO" id="GO:0005634">
    <property type="term" value="C:nucleus"/>
    <property type="evidence" value="ECO:0007669"/>
    <property type="project" value="TreeGrafter"/>
</dbReference>
<dbReference type="PROSITE" id="PS00028">
    <property type="entry name" value="ZINC_FINGER_C2H2_1"/>
    <property type="match status" value="2"/>
</dbReference>
<feature type="domain" description="C2H2-type" evidence="6">
    <location>
        <begin position="356"/>
        <end position="378"/>
    </location>
</feature>
<feature type="domain" description="C2H2-type" evidence="6">
    <location>
        <begin position="67"/>
        <end position="94"/>
    </location>
</feature>
<evidence type="ECO:0000313" key="7">
    <source>
        <dbReference type="EMBL" id="CAD7251696.1"/>
    </source>
</evidence>
<name>A0A7R9ACS6_9CRUS</name>
<evidence type="ECO:0000313" key="8">
    <source>
        <dbReference type="Proteomes" id="UP000677054"/>
    </source>
</evidence>
<dbReference type="EMBL" id="CAJPEV010003743">
    <property type="protein sequence ID" value="CAG0900450.1"/>
    <property type="molecule type" value="Genomic_DNA"/>
</dbReference>
<evidence type="ECO:0000256" key="3">
    <source>
        <dbReference type="ARBA" id="ARBA00022771"/>
    </source>
</evidence>
<feature type="domain" description="C2H2-type" evidence="6">
    <location>
        <begin position="27"/>
        <end position="48"/>
    </location>
</feature>
<feature type="domain" description="C2H2-type" evidence="6">
    <location>
        <begin position="95"/>
        <end position="116"/>
    </location>
</feature>
<organism evidence="7">
    <name type="scientific">Darwinula stevensoni</name>
    <dbReference type="NCBI Taxonomy" id="69355"/>
    <lineage>
        <taxon>Eukaryota</taxon>
        <taxon>Metazoa</taxon>
        <taxon>Ecdysozoa</taxon>
        <taxon>Arthropoda</taxon>
        <taxon>Crustacea</taxon>
        <taxon>Oligostraca</taxon>
        <taxon>Ostracoda</taxon>
        <taxon>Podocopa</taxon>
        <taxon>Podocopida</taxon>
        <taxon>Darwinulocopina</taxon>
        <taxon>Darwinuloidea</taxon>
        <taxon>Darwinulidae</taxon>
        <taxon>Darwinula</taxon>
    </lineage>
</organism>